<dbReference type="PANTHER" id="PTHR42663">
    <property type="entry name" value="HYDROLASE C777.06C-RELATED-RELATED"/>
    <property type="match status" value="1"/>
</dbReference>
<dbReference type="STRING" id="286727.SAMN02982917_5280"/>
<protein>
    <submittedName>
        <fullName evidence="2">Phosphoribosyl 1,2-cyclic phosphodiesterase</fullName>
    </submittedName>
</protein>
<evidence type="ECO:0000313" key="2">
    <source>
        <dbReference type="EMBL" id="SMF82031.1"/>
    </source>
</evidence>
<dbReference type="SUPFAM" id="SSF56281">
    <property type="entry name" value="Metallo-hydrolase/oxidoreductase"/>
    <property type="match status" value="1"/>
</dbReference>
<dbReference type="CDD" id="cd07715">
    <property type="entry name" value="TaR3-like_MBL-fold"/>
    <property type="match status" value="1"/>
</dbReference>
<dbReference type="Gene3D" id="3.60.15.10">
    <property type="entry name" value="Ribonuclease Z/Hydroxyacylglutathione hydrolase-like"/>
    <property type="match status" value="1"/>
</dbReference>
<proteinExistence type="predicted"/>
<evidence type="ECO:0000259" key="1">
    <source>
        <dbReference type="SMART" id="SM00849"/>
    </source>
</evidence>
<feature type="domain" description="Metallo-beta-lactamase" evidence="1">
    <location>
        <begin position="27"/>
        <end position="216"/>
    </location>
</feature>
<sequence>MGFSVTFWGVRGTIPCPMASHLGFGGNTSCVEVQAGKQRIIIDAGTGLRMLGRKLLAEGVTSATLLLSHTHLDHISGFPFFAPAYTKGFDLRVISGHLTGSPDIESVMARQMERPLFPVPLRTMGGNLSFLEVPPGHSFKLEGGVRIHTAALNHPDGATGYRIEYQGRSVAYVTDTEHVPDQPDRNILNLVDGVDLLLYDSTYTDEEWAQRVGWGHSTWMEAVRIARAAHVKTLGLFHHDPDHDDAAMERIEAAAKAEFPNCFAAREGTTISLD</sequence>
<dbReference type="EMBL" id="FXAK01000007">
    <property type="protein sequence ID" value="SMF82031.1"/>
    <property type="molecule type" value="Genomic_DNA"/>
</dbReference>
<evidence type="ECO:0000313" key="3">
    <source>
        <dbReference type="Proteomes" id="UP000192936"/>
    </source>
</evidence>
<dbReference type="InterPro" id="IPR036866">
    <property type="entry name" value="RibonucZ/Hydroxyglut_hydro"/>
</dbReference>
<reference evidence="2 3" key="1">
    <citation type="submission" date="2017-04" db="EMBL/GenBank/DDBJ databases">
        <authorList>
            <person name="Afonso C.L."/>
            <person name="Miller P.J."/>
            <person name="Scott M.A."/>
            <person name="Spackman E."/>
            <person name="Goraichik I."/>
            <person name="Dimitrov K.M."/>
            <person name="Suarez D.L."/>
            <person name="Swayne D.E."/>
        </authorList>
    </citation>
    <scope>NUCLEOTIDE SEQUENCE [LARGE SCALE GENOMIC DNA]</scope>
    <source>
        <strain evidence="2 3">A2P</strain>
    </source>
</reference>
<dbReference type="Proteomes" id="UP000192936">
    <property type="component" value="Unassembled WGS sequence"/>
</dbReference>
<name>A0A1X7HAY4_9PROT</name>
<dbReference type="OrthoDB" id="9803916at2"/>
<dbReference type="PANTHER" id="PTHR42663:SF4">
    <property type="entry name" value="SLL1036 PROTEIN"/>
    <property type="match status" value="1"/>
</dbReference>
<dbReference type="RefSeq" id="WP_085090059.1">
    <property type="nucleotide sequence ID" value="NZ_FXAK01000007.1"/>
</dbReference>
<dbReference type="Pfam" id="PF12706">
    <property type="entry name" value="Lactamase_B_2"/>
    <property type="match status" value="1"/>
</dbReference>
<accession>A0A1X7HAY4</accession>
<dbReference type="SMART" id="SM00849">
    <property type="entry name" value="Lactamase_B"/>
    <property type="match status" value="1"/>
</dbReference>
<gene>
    <name evidence="2" type="ORF">SAMN02982917_5280</name>
</gene>
<organism evidence="2 3">
    <name type="scientific">Azospirillum oryzae</name>
    <dbReference type="NCBI Taxonomy" id="286727"/>
    <lineage>
        <taxon>Bacteria</taxon>
        <taxon>Pseudomonadati</taxon>
        <taxon>Pseudomonadota</taxon>
        <taxon>Alphaproteobacteria</taxon>
        <taxon>Rhodospirillales</taxon>
        <taxon>Azospirillaceae</taxon>
        <taxon>Azospirillum</taxon>
    </lineage>
</organism>
<dbReference type="AlphaFoldDB" id="A0A1X7HAY4"/>
<dbReference type="InterPro" id="IPR001279">
    <property type="entry name" value="Metallo-B-lactamas"/>
</dbReference>